<dbReference type="GO" id="GO:0005737">
    <property type="term" value="C:cytoplasm"/>
    <property type="evidence" value="ECO:0007669"/>
    <property type="project" value="TreeGrafter"/>
</dbReference>
<dbReference type="PANTHER" id="PTHR45527:SF1">
    <property type="entry name" value="FATTY ACID SYNTHASE"/>
    <property type="match status" value="1"/>
</dbReference>
<dbReference type="InterPro" id="IPR000873">
    <property type="entry name" value="AMP-dep_synth/lig_dom"/>
</dbReference>
<dbReference type="GO" id="GO:0044550">
    <property type="term" value="P:secondary metabolite biosynthetic process"/>
    <property type="evidence" value="ECO:0007669"/>
    <property type="project" value="TreeGrafter"/>
</dbReference>
<evidence type="ECO:0000313" key="2">
    <source>
        <dbReference type="EMBL" id="KAB0611833.1"/>
    </source>
</evidence>
<sequence>MLTNVSEFLDASVKKYPNKIAFIDENDAISYVNLQIGAKKFASYLLNLSIKPNSAVVFFMPKSINAVQGIFGCLYARVCYSFFETSLPAKRLNDMLGVLKASLIITTKEHKAQAYQIFNQSLKDQNVKIILIDECLKTSINSSLLAQISRTYQATDALSIVFTSGSTGVPKGVVKSHANVLYFARAFVSTLKLSSDDILANQAPFDFDVANKDIYCGVYVGASVVLLTQKDFIKPTCLVDKLIKFNVTTLIWAVSALCLLSAFRVFNYKIPNQISKVFFSGEVMPLNHLKIWQHYLPKAKFINLYGPSEITFNCTFYEVPKDYECIDTLPIGKAFYGQKVFLLSDELKEITEVGKIGEICVSGPNVALGYWCEQEKSNEVFIQNPLNKSYFERIYKTGDLGKLNDNGEFVYVGRKDFMVKHMGHRIELPEIELAAQKLAESTCAIFKDYKINLFFTGICDESALMGELKKNLPTYMLPNRLIKLENFTLNTHGKIDRKILENML</sequence>
<dbReference type="InterPro" id="IPR020845">
    <property type="entry name" value="AMP-binding_CS"/>
</dbReference>
<dbReference type="SUPFAM" id="SSF56801">
    <property type="entry name" value="Acetyl-CoA synthetase-like"/>
    <property type="match status" value="1"/>
</dbReference>
<dbReference type="PANTHER" id="PTHR45527">
    <property type="entry name" value="NONRIBOSOMAL PEPTIDE SYNTHETASE"/>
    <property type="match status" value="1"/>
</dbReference>
<evidence type="ECO:0000313" key="3">
    <source>
        <dbReference type="Proteomes" id="UP000423641"/>
    </source>
</evidence>
<dbReference type="InterPro" id="IPR042099">
    <property type="entry name" value="ANL_N_sf"/>
</dbReference>
<dbReference type="EMBL" id="VZON01000007">
    <property type="protein sequence ID" value="KAB0611833.1"/>
    <property type="molecule type" value="Genomic_DNA"/>
</dbReference>
<reference evidence="2 3" key="1">
    <citation type="submission" date="2019-09" db="EMBL/GenBank/DDBJ databases">
        <title>Draft genome sequences of 48 bacterial type strains from the CCUG.</title>
        <authorList>
            <person name="Tunovic T."/>
            <person name="Pineiro-Iglesias B."/>
            <person name="Unosson C."/>
            <person name="Inganas E."/>
            <person name="Ohlen M."/>
            <person name="Cardew S."/>
            <person name="Jensie-Markopoulos S."/>
            <person name="Salva-Serra F."/>
            <person name="Jaen-Luchoro D."/>
            <person name="Karlsson R."/>
            <person name="Svensson-Stadler L."/>
            <person name="Chun J."/>
            <person name="Moore E."/>
        </authorList>
    </citation>
    <scope>NUCLEOTIDE SEQUENCE [LARGE SCALE GENOMIC DNA]</scope>
    <source>
        <strain evidence="2 3">CCUG 34538</strain>
    </source>
</reference>
<dbReference type="GO" id="GO:0043041">
    <property type="term" value="P:amino acid activation for nonribosomal peptide biosynthetic process"/>
    <property type="evidence" value="ECO:0007669"/>
    <property type="project" value="TreeGrafter"/>
</dbReference>
<dbReference type="RefSeq" id="WP_112000167.1">
    <property type="nucleotide sequence ID" value="NZ_CP053828.1"/>
</dbReference>
<protein>
    <submittedName>
        <fullName evidence="2">Amino acid adenylation domain-containing protein</fullName>
    </submittedName>
</protein>
<comment type="caution">
    <text evidence="2">The sequence shown here is derived from an EMBL/GenBank/DDBJ whole genome shotgun (WGS) entry which is preliminary data.</text>
</comment>
<dbReference type="PROSITE" id="PS00455">
    <property type="entry name" value="AMP_BINDING"/>
    <property type="match status" value="1"/>
</dbReference>
<organism evidence="2 3">
    <name type="scientific">Campylobacter hyointestinalis subsp. lawsonii</name>
    <dbReference type="NCBI Taxonomy" id="91353"/>
    <lineage>
        <taxon>Bacteria</taxon>
        <taxon>Pseudomonadati</taxon>
        <taxon>Campylobacterota</taxon>
        <taxon>Epsilonproteobacteria</taxon>
        <taxon>Campylobacterales</taxon>
        <taxon>Campylobacteraceae</taxon>
        <taxon>Campylobacter</taxon>
    </lineage>
</organism>
<dbReference type="Gene3D" id="3.30.300.30">
    <property type="match status" value="1"/>
</dbReference>
<dbReference type="InterPro" id="IPR045851">
    <property type="entry name" value="AMP-bd_C_sf"/>
</dbReference>
<dbReference type="GeneID" id="56509505"/>
<feature type="domain" description="AMP-dependent synthetase/ligase" evidence="1">
    <location>
        <begin position="10"/>
        <end position="371"/>
    </location>
</feature>
<gene>
    <name evidence="2" type="ORF">F7P66_07760</name>
</gene>
<accession>A0AAV6ECR6</accession>
<dbReference type="Pfam" id="PF00501">
    <property type="entry name" value="AMP-binding"/>
    <property type="match status" value="1"/>
</dbReference>
<dbReference type="AlphaFoldDB" id="A0AAV6ECR6"/>
<proteinExistence type="predicted"/>
<name>A0AAV6ECR6_CAMHY</name>
<dbReference type="Proteomes" id="UP000423641">
    <property type="component" value="Unassembled WGS sequence"/>
</dbReference>
<dbReference type="GO" id="GO:0031177">
    <property type="term" value="F:phosphopantetheine binding"/>
    <property type="evidence" value="ECO:0007669"/>
    <property type="project" value="TreeGrafter"/>
</dbReference>
<evidence type="ECO:0000259" key="1">
    <source>
        <dbReference type="Pfam" id="PF00501"/>
    </source>
</evidence>
<dbReference type="Gene3D" id="3.40.50.12780">
    <property type="entry name" value="N-terminal domain of ligase-like"/>
    <property type="match status" value="1"/>
</dbReference>